<evidence type="ECO:0000313" key="1">
    <source>
        <dbReference type="EMBL" id="GAG23791.1"/>
    </source>
</evidence>
<reference evidence="1" key="1">
    <citation type="journal article" date="2014" name="Front. Microbiol.">
        <title>High frequency of phylogenetically diverse reductive dehalogenase-homologous genes in deep subseafloor sedimentary metagenomes.</title>
        <authorList>
            <person name="Kawai M."/>
            <person name="Futagami T."/>
            <person name="Toyoda A."/>
            <person name="Takaki Y."/>
            <person name="Nishi S."/>
            <person name="Hori S."/>
            <person name="Arai W."/>
            <person name="Tsubouchi T."/>
            <person name="Morono Y."/>
            <person name="Uchiyama I."/>
            <person name="Ito T."/>
            <person name="Fujiyama A."/>
            <person name="Inagaki F."/>
            <person name="Takami H."/>
        </authorList>
    </citation>
    <scope>NUCLEOTIDE SEQUENCE</scope>
    <source>
        <strain evidence="1">Expedition CK06-06</strain>
    </source>
</reference>
<dbReference type="AlphaFoldDB" id="X0XFQ4"/>
<organism evidence="1">
    <name type="scientific">marine sediment metagenome</name>
    <dbReference type="NCBI Taxonomy" id="412755"/>
    <lineage>
        <taxon>unclassified sequences</taxon>
        <taxon>metagenomes</taxon>
        <taxon>ecological metagenomes</taxon>
    </lineage>
</organism>
<sequence length="176" mass="18401">MARNTKFNPDKFRSDVLQLNPHDAADVAVHWKTKATSIKNEMAESTQDTLEIGITGATAFGLSYLQGGWAHDQKAATEKWVAGGAAAKGFDATKTSPFVEGKEEDPTKFMSIDKTLWATIVLGAATVFKLGGKKYNSFLRASALGAMATWAGGLGHDIGYTGAAEAATAAAAAGTT</sequence>
<dbReference type="EMBL" id="BARS01034573">
    <property type="protein sequence ID" value="GAG23791.1"/>
    <property type="molecule type" value="Genomic_DNA"/>
</dbReference>
<proteinExistence type="predicted"/>
<name>X0XFQ4_9ZZZZ</name>
<gene>
    <name evidence="1" type="ORF">S01H1_53391</name>
</gene>
<comment type="caution">
    <text evidence="1">The sequence shown here is derived from an EMBL/GenBank/DDBJ whole genome shotgun (WGS) entry which is preliminary data.</text>
</comment>
<accession>X0XFQ4</accession>
<protein>
    <submittedName>
        <fullName evidence="1">Uncharacterized protein</fullName>
    </submittedName>
</protein>